<keyword evidence="2" id="KW-1185">Reference proteome</keyword>
<accession>A0A1M6XWQ7</accession>
<reference evidence="2" key="1">
    <citation type="submission" date="2016-11" db="EMBL/GenBank/DDBJ databases">
        <authorList>
            <person name="Varghese N."/>
            <person name="Submissions S."/>
        </authorList>
    </citation>
    <scope>NUCLEOTIDE SEQUENCE [LARGE SCALE GENOMIC DNA]</scope>
    <source>
        <strain evidence="2">USBA-503</strain>
    </source>
</reference>
<organism evidence="1 2">
    <name type="scientific">Alicyclobacillus tolerans</name>
    <dbReference type="NCBI Taxonomy" id="90970"/>
    <lineage>
        <taxon>Bacteria</taxon>
        <taxon>Bacillati</taxon>
        <taxon>Bacillota</taxon>
        <taxon>Bacilli</taxon>
        <taxon>Bacillales</taxon>
        <taxon>Alicyclobacillaceae</taxon>
        <taxon>Alicyclobacillus</taxon>
    </lineage>
</organism>
<evidence type="ECO:0000313" key="2">
    <source>
        <dbReference type="Proteomes" id="UP000184016"/>
    </source>
</evidence>
<protein>
    <submittedName>
        <fullName evidence="1">Uncharacterized protein</fullName>
    </submittedName>
</protein>
<dbReference type="Proteomes" id="UP000184016">
    <property type="component" value="Unassembled WGS sequence"/>
</dbReference>
<dbReference type="AlphaFoldDB" id="A0A1M6XWQ7"/>
<dbReference type="EMBL" id="FRAF01000038">
    <property type="protein sequence ID" value="SHL10346.1"/>
    <property type="molecule type" value="Genomic_DNA"/>
</dbReference>
<evidence type="ECO:0000313" key="1">
    <source>
        <dbReference type="EMBL" id="SHL10346.1"/>
    </source>
</evidence>
<name>A0A1M6XWQ7_9BACL</name>
<proteinExistence type="predicted"/>
<dbReference type="RefSeq" id="WP_207549785.1">
    <property type="nucleotide sequence ID" value="NZ_FRAF01000038.1"/>
</dbReference>
<sequence length="78" mass="9409">MGIKFRTINIELDSDNFIKFRKDSFRVSFGHEDDFNEQEYIDLIQKRTKELETENDKLKRILGDKDLEIALLRDMLKK</sequence>
<gene>
    <name evidence="1" type="ORF">SAMN05443507_13813</name>
</gene>
<dbReference type="STRING" id="1830138.SAMN05443507_13813"/>